<evidence type="ECO:0000256" key="2">
    <source>
        <dbReference type="ARBA" id="ARBA00022448"/>
    </source>
</evidence>
<evidence type="ECO:0000256" key="3">
    <source>
        <dbReference type="ARBA" id="ARBA00022475"/>
    </source>
</evidence>
<dbReference type="RefSeq" id="WP_347287324.1">
    <property type="nucleotide sequence ID" value="NZ_JAUZQE010000029.1"/>
</dbReference>
<sequence length="311" mass="32389">MTEILSITAPIFILIGLGYVCVMTRLISRETTRGMGVFVITIALPAMIVRGMANKPLAESMDTEFLAAYAAASVVVFVLGMLVYRHVRKVGTAASSMAGLGMSSSNSGFVGVSICAMVLGTEPASRAVAMTILVESMLMIPLAMAIADAAQGQGELDFVARLRTTLKRLARSPLLIAICIGLLLAGFRIPLPGVALRVIDMLAVAAAPVALFAVGGNLHGLRPKGMVGDATAISLGKLIVHPAITALVFLLFPGLDPVMRSAGVVFAAAPMLSIYPILGMRYGLEERCSATLLLGTVLSFVTVSVTIALIS</sequence>
<evidence type="ECO:0000256" key="6">
    <source>
        <dbReference type="ARBA" id="ARBA00023136"/>
    </source>
</evidence>
<evidence type="ECO:0000256" key="1">
    <source>
        <dbReference type="ARBA" id="ARBA00004141"/>
    </source>
</evidence>
<protein>
    <submittedName>
        <fullName evidence="8">AEC family transporter</fullName>
    </submittedName>
</protein>
<feature type="transmembrane region" description="Helical" evidence="7">
    <location>
        <begin position="168"/>
        <end position="189"/>
    </location>
</feature>
<keyword evidence="6 7" id="KW-0472">Membrane</keyword>
<feature type="transmembrane region" description="Helical" evidence="7">
    <location>
        <begin position="65"/>
        <end position="84"/>
    </location>
</feature>
<keyword evidence="2" id="KW-0813">Transport</keyword>
<dbReference type="Proteomes" id="UP001232156">
    <property type="component" value="Unassembled WGS sequence"/>
</dbReference>
<feature type="transmembrane region" description="Helical" evidence="7">
    <location>
        <begin position="34"/>
        <end position="53"/>
    </location>
</feature>
<comment type="caution">
    <text evidence="8">The sequence shown here is derived from an EMBL/GenBank/DDBJ whole genome shotgun (WGS) entry which is preliminary data.</text>
</comment>
<evidence type="ECO:0000313" key="8">
    <source>
        <dbReference type="EMBL" id="MDR4126587.1"/>
    </source>
</evidence>
<feature type="transmembrane region" description="Helical" evidence="7">
    <location>
        <begin position="290"/>
        <end position="310"/>
    </location>
</feature>
<accession>A0ABU1D831</accession>
<keyword evidence="9" id="KW-1185">Reference proteome</keyword>
<feature type="transmembrane region" description="Helical" evidence="7">
    <location>
        <begin position="230"/>
        <end position="252"/>
    </location>
</feature>
<keyword evidence="3" id="KW-1003">Cell membrane</keyword>
<feature type="transmembrane region" description="Helical" evidence="7">
    <location>
        <begin position="258"/>
        <end position="278"/>
    </location>
</feature>
<organism evidence="8 9">
    <name type="scientific">Yanghanlia caeni</name>
    <dbReference type="NCBI Taxonomy" id="3064283"/>
    <lineage>
        <taxon>Bacteria</taxon>
        <taxon>Pseudomonadati</taxon>
        <taxon>Pseudomonadota</taxon>
        <taxon>Betaproteobacteria</taxon>
        <taxon>Burkholderiales</taxon>
        <taxon>Alcaligenaceae</taxon>
        <taxon>Yanghanlia</taxon>
    </lineage>
</organism>
<dbReference type="Pfam" id="PF03547">
    <property type="entry name" value="Mem_trans"/>
    <property type="match status" value="1"/>
</dbReference>
<dbReference type="InterPro" id="IPR004776">
    <property type="entry name" value="Mem_transp_PIN-like"/>
</dbReference>
<dbReference type="EMBL" id="JAUZQE010000029">
    <property type="protein sequence ID" value="MDR4126587.1"/>
    <property type="molecule type" value="Genomic_DNA"/>
</dbReference>
<evidence type="ECO:0000313" key="9">
    <source>
        <dbReference type="Proteomes" id="UP001232156"/>
    </source>
</evidence>
<dbReference type="PANTHER" id="PTHR36838">
    <property type="entry name" value="AUXIN EFFLUX CARRIER FAMILY PROTEIN"/>
    <property type="match status" value="1"/>
</dbReference>
<comment type="subcellular location">
    <subcellularLocation>
        <location evidence="1">Membrane</location>
        <topology evidence="1">Multi-pass membrane protein</topology>
    </subcellularLocation>
</comment>
<evidence type="ECO:0000256" key="5">
    <source>
        <dbReference type="ARBA" id="ARBA00022989"/>
    </source>
</evidence>
<keyword evidence="4 7" id="KW-0812">Transmembrane</keyword>
<reference evidence="8 9" key="1">
    <citation type="submission" date="2023-08" db="EMBL/GenBank/DDBJ databases">
        <title>Alcaligenaceae gen. nov., a novel taxon isolated from the sludge of Yixing Pesticide Factory.</title>
        <authorList>
            <person name="Ruan L."/>
        </authorList>
    </citation>
    <scope>NUCLEOTIDE SEQUENCE [LARGE SCALE GENOMIC DNA]</scope>
    <source>
        <strain evidence="8 9">LG-2</strain>
    </source>
</reference>
<keyword evidence="5 7" id="KW-1133">Transmembrane helix</keyword>
<gene>
    <name evidence="8" type="ORF">Q8947_11410</name>
</gene>
<name>A0ABU1D831_9BURK</name>
<feature type="transmembrane region" description="Helical" evidence="7">
    <location>
        <begin position="195"/>
        <end position="218"/>
    </location>
</feature>
<feature type="transmembrane region" description="Helical" evidence="7">
    <location>
        <begin position="6"/>
        <end position="27"/>
    </location>
</feature>
<proteinExistence type="predicted"/>
<evidence type="ECO:0000256" key="4">
    <source>
        <dbReference type="ARBA" id="ARBA00022692"/>
    </source>
</evidence>
<evidence type="ECO:0000256" key="7">
    <source>
        <dbReference type="SAM" id="Phobius"/>
    </source>
</evidence>
<dbReference type="PANTHER" id="PTHR36838:SF3">
    <property type="entry name" value="TRANSPORTER AUXIN EFFLUX CARRIER EC FAMILY"/>
    <property type="match status" value="1"/>
</dbReference>